<dbReference type="InterPro" id="IPR028124">
    <property type="entry name" value="SMAP_dom"/>
</dbReference>
<evidence type="ECO:0000313" key="3">
    <source>
        <dbReference type="Proteomes" id="UP000694865"/>
    </source>
</evidence>
<dbReference type="RefSeq" id="XP_006814737.1">
    <property type="nucleotide sequence ID" value="XM_006814674.1"/>
</dbReference>
<dbReference type="GeneID" id="102810381"/>
<feature type="domain" description="Small acidic protein-like" evidence="2">
    <location>
        <begin position="387"/>
        <end position="461"/>
    </location>
</feature>
<name>A0ABM0M3Z6_SACKO</name>
<feature type="compositionally biased region" description="Basic and acidic residues" evidence="1">
    <location>
        <begin position="260"/>
        <end position="277"/>
    </location>
</feature>
<sequence>MTKKNKKNLDSISSSKESLNEDGTKRKRKHERNDTVAMETSKKDDEYDNSFRSSSKKKKKRKERGEEMKIIGVIQKENKNISDLGSQDLVSEASISSKKKKKKQMDEDVSKKAVNSDKKSKKLTTQDHADLGNEESGNEQKKSRKKKKRKSSKDDTNNTIQNDVESQNIGEKKQDKKSKKNKHLQEVFAEDGSVNDSSACHDMVEESKKSKRKTEKDKKSSEKRKRKQDQNEDLKLSQIDAEDIHSGTLCKKRKKKKREKMSEEERIGKQQKNEKKNYQGCDQVEMNTKKRKYDPGDGDDNAFQKNACVMATEEKREVEKILNPKKKKKKSKHKDEPEVDQLKIRAPNNTDEKLKKNKNDAIKSETVENSLNGKDNKMKSNTSMGQWSSATFDTSQQQNKFFRLMGGMKNQPSTKDPQNATSRSNFALNKTMATKMNEKLEKQFEVAMEKKWDIKKGFGLGYSAPESVNKSKKFYIDKNAVKSFKFED</sequence>
<keyword evidence="3" id="KW-1185">Reference proteome</keyword>
<feature type="compositionally biased region" description="Polar residues" evidence="1">
    <location>
        <begin position="81"/>
        <end position="96"/>
    </location>
</feature>
<feature type="compositionally biased region" description="Basic residues" evidence="1">
    <location>
        <begin position="323"/>
        <end position="332"/>
    </location>
</feature>
<feature type="compositionally biased region" description="Polar residues" evidence="1">
    <location>
        <begin position="367"/>
        <end position="392"/>
    </location>
</feature>
<proteinExistence type="predicted"/>
<organism evidence="3 4">
    <name type="scientific">Saccoglossus kowalevskii</name>
    <name type="common">Acorn worm</name>
    <dbReference type="NCBI Taxonomy" id="10224"/>
    <lineage>
        <taxon>Eukaryota</taxon>
        <taxon>Metazoa</taxon>
        <taxon>Hemichordata</taxon>
        <taxon>Enteropneusta</taxon>
        <taxon>Harrimaniidae</taxon>
        <taxon>Saccoglossus</taxon>
    </lineage>
</organism>
<gene>
    <name evidence="4" type="primary">LOC102810381</name>
</gene>
<accession>A0ABM0M3Z6</accession>
<feature type="compositionally biased region" description="Basic and acidic residues" evidence="1">
    <location>
        <begin position="202"/>
        <end position="220"/>
    </location>
</feature>
<feature type="compositionally biased region" description="Basic residues" evidence="1">
    <location>
        <begin position="142"/>
        <end position="151"/>
    </location>
</feature>
<evidence type="ECO:0000259" key="2">
    <source>
        <dbReference type="Pfam" id="PF15477"/>
    </source>
</evidence>
<feature type="compositionally biased region" description="Polar residues" evidence="1">
    <location>
        <begin position="157"/>
        <end position="169"/>
    </location>
</feature>
<dbReference type="PANTHER" id="PTHR22426">
    <property type="entry name" value="ARGININE_SERINE-RICH COILED-COIL PROTEIN 2"/>
    <property type="match status" value="1"/>
</dbReference>
<dbReference type="PANTHER" id="PTHR22426:SF1">
    <property type="entry name" value="LYSINE-RICH NUCLEOLAR PROTEIN 1"/>
    <property type="match status" value="1"/>
</dbReference>
<dbReference type="Proteomes" id="UP000694865">
    <property type="component" value="Unplaced"/>
</dbReference>
<feature type="compositionally biased region" description="Basic and acidic residues" evidence="1">
    <location>
        <begin position="104"/>
        <end position="131"/>
    </location>
</feature>
<feature type="region of interest" description="Disordered" evidence="1">
    <location>
        <begin position="1"/>
        <end position="392"/>
    </location>
</feature>
<feature type="compositionally biased region" description="Basic residues" evidence="1">
    <location>
        <begin position="250"/>
        <end position="259"/>
    </location>
</feature>
<protein>
    <submittedName>
        <fullName evidence="4">Lysine-rich nucleolar protein 1-like</fullName>
    </submittedName>
</protein>
<feature type="compositionally biased region" description="Basic and acidic residues" evidence="1">
    <location>
        <begin position="333"/>
        <end position="343"/>
    </location>
</feature>
<dbReference type="Pfam" id="PF15477">
    <property type="entry name" value="SMAP"/>
    <property type="match status" value="1"/>
</dbReference>
<reference evidence="4" key="1">
    <citation type="submission" date="2025-08" db="UniProtKB">
        <authorList>
            <consortium name="RefSeq"/>
        </authorList>
    </citation>
    <scope>IDENTIFICATION</scope>
    <source>
        <tissue evidence="4">Testes</tissue>
    </source>
</reference>
<evidence type="ECO:0000313" key="4">
    <source>
        <dbReference type="RefSeq" id="XP_006814737.1"/>
    </source>
</evidence>
<feature type="compositionally biased region" description="Basic and acidic residues" evidence="1">
    <location>
        <begin position="312"/>
        <end position="322"/>
    </location>
</feature>
<evidence type="ECO:0000256" key="1">
    <source>
        <dbReference type="SAM" id="MobiDB-lite"/>
    </source>
</evidence>
<feature type="compositionally biased region" description="Basic and acidic residues" evidence="1">
    <location>
        <begin position="350"/>
        <end position="366"/>
    </location>
</feature>